<keyword evidence="15" id="KW-0472">Membrane</keyword>
<accession>A0A0G4MV39</accession>
<evidence type="ECO:0000313" key="18">
    <source>
        <dbReference type="Proteomes" id="UP000044602"/>
    </source>
</evidence>
<dbReference type="STRING" id="100787.A0A0G4MV39"/>
<dbReference type="AlphaFoldDB" id="A0A0G4MV39"/>
<dbReference type="InterPro" id="IPR027417">
    <property type="entry name" value="P-loop_NTPase"/>
</dbReference>
<name>A0A0G4MV39_VERLO</name>
<organism evidence="17 18">
    <name type="scientific">Verticillium longisporum</name>
    <name type="common">Verticillium dahliae var. longisporum</name>
    <dbReference type="NCBI Taxonomy" id="100787"/>
    <lineage>
        <taxon>Eukaryota</taxon>
        <taxon>Fungi</taxon>
        <taxon>Dikarya</taxon>
        <taxon>Ascomycota</taxon>
        <taxon>Pezizomycotina</taxon>
        <taxon>Sordariomycetes</taxon>
        <taxon>Hypocreomycetidae</taxon>
        <taxon>Glomerellales</taxon>
        <taxon>Plectosphaerellaceae</taxon>
        <taxon>Verticillium</taxon>
    </lineage>
</organism>
<evidence type="ECO:0000256" key="14">
    <source>
        <dbReference type="ARBA" id="ARBA00023134"/>
    </source>
</evidence>
<keyword evidence="9" id="KW-1000">Mitochondrion outer membrane</keyword>
<evidence type="ECO:0000256" key="10">
    <source>
        <dbReference type="ARBA" id="ARBA00022801"/>
    </source>
</evidence>
<evidence type="ECO:0000256" key="15">
    <source>
        <dbReference type="ARBA" id="ARBA00023136"/>
    </source>
</evidence>
<keyword evidence="6" id="KW-0479">Metal-binding</keyword>
<dbReference type="GO" id="GO:0016787">
    <property type="term" value="F:hydrolase activity"/>
    <property type="evidence" value="ECO:0007669"/>
    <property type="project" value="UniProtKB-KW"/>
</dbReference>
<keyword evidence="18" id="KW-1185">Reference proteome</keyword>
<evidence type="ECO:0000256" key="8">
    <source>
        <dbReference type="ARBA" id="ARBA00022741"/>
    </source>
</evidence>
<dbReference type="GO" id="GO:0005741">
    <property type="term" value="C:mitochondrial outer membrane"/>
    <property type="evidence" value="ECO:0007669"/>
    <property type="project" value="UniProtKB-SubCell"/>
</dbReference>
<evidence type="ECO:0000256" key="9">
    <source>
        <dbReference type="ARBA" id="ARBA00022787"/>
    </source>
</evidence>
<dbReference type="Proteomes" id="UP000044602">
    <property type="component" value="Unassembled WGS sequence"/>
</dbReference>
<comment type="subcellular location">
    <subcellularLocation>
        <location evidence="2">Mitochondrion outer membrane</location>
        <topology evidence="2">Single-pass type IV membrane protein</topology>
    </subcellularLocation>
</comment>
<keyword evidence="7" id="KW-0677">Repeat</keyword>
<evidence type="ECO:0000256" key="6">
    <source>
        <dbReference type="ARBA" id="ARBA00022723"/>
    </source>
</evidence>
<keyword evidence="11" id="KW-0106">Calcium</keyword>
<evidence type="ECO:0000256" key="7">
    <source>
        <dbReference type="ARBA" id="ARBA00022737"/>
    </source>
</evidence>
<evidence type="ECO:0000256" key="13">
    <source>
        <dbReference type="ARBA" id="ARBA00023128"/>
    </source>
</evidence>
<evidence type="ECO:0000256" key="12">
    <source>
        <dbReference type="ARBA" id="ARBA00022989"/>
    </source>
</evidence>
<evidence type="ECO:0000256" key="16">
    <source>
        <dbReference type="ARBA" id="ARBA00032646"/>
    </source>
</evidence>
<feature type="non-terminal residue" evidence="17">
    <location>
        <position position="91"/>
    </location>
</feature>
<evidence type="ECO:0000256" key="4">
    <source>
        <dbReference type="ARBA" id="ARBA00019119"/>
    </source>
</evidence>
<keyword evidence="5" id="KW-0812">Transmembrane</keyword>
<feature type="non-terminal residue" evidence="17">
    <location>
        <position position="1"/>
    </location>
</feature>
<keyword evidence="12" id="KW-1133">Transmembrane helix</keyword>
<evidence type="ECO:0000256" key="3">
    <source>
        <dbReference type="ARBA" id="ARBA00007981"/>
    </source>
</evidence>
<dbReference type="Gene3D" id="3.40.50.300">
    <property type="entry name" value="P-loop containing nucleotide triphosphate hydrolases"/>
    <property type="match status" value="1"/>
</dbReference>
<gene>
    <name evidence="17" type="ORF">BN1708_020449</name>
</gene>
<evidence type="ECO:0000256" key="5">
    <source>
        <dbReference type="ARBA" id="ARBA00022692"/>
    </source>
</evidence>
<evidence type="ECO:0000256" key="11">
    <source>
        <dbReference type="ARBA" id="ARBA00022837"/>
    </source>
</evidence>
<comment type="similarity">
    <text evidence="3">Belongs to the mitochondrial Rho GTPase family.</text>
</comment>
<comment type="function">
    <text evidence="1">Mitochondrial GTPase involved in mitochondrial trafficking. Probably involved in control of anterograde transport of mitochondria and their subcellular distribution.</text>
</comment>
<sequence length="91" mass="10431">ENQAKLNACDLVCYAYDSSNPDSFSHIVDLRRRYPHLDELPAVYTALKADRDKTTQRCEQQPDEYTHELMMSAPLHVSVTWGSISELFIAL</sequence>
<keyword evidence="13" id="KW-0496">Mitochondrion</keyword>
<dbReference type="GO" id="GO:0046872">
    <property type="term" value="F:metal ion binding"/>
    <property type="evidence" value="ECO:0007669"/>
    <property type="project" value="UniProtKB-KW"/>
</dbReference>
<dbReference type="GO" id="GO:0005525">
    <property type="term" value="F:GTP binding"/>
    <property type="evidence" value="ECO:0007669"/>
    <property type="project" value="UniProtKB-KW"/>
</dbReference>
<proteinExistence type="inferred from homology"/>
<dbReference type="FunFam" id="3.40.50.300:FF:000553">
    <property type="entry name" value="Mitochondrial Rho GTPase"/>
    <property type="match status" value="1"/>
</dbReference>
<evidence type="ECO:0000313" key="17">
    <source>
        <dbReference type="EMBL" id="CRK38067.1"/>
    </source>
</evidence>
<evidence type="ECO:0000256" key="2">
    <source>
        <dbReference type="ARBA" id="ARBA00004200"/>
    </source>
</evidence>
<dbReference type="EMBL" id="CVQH01025233">
    <property type="protein sequence ID" value="CRK38067.1"/>
    <property type="molecule type" value="Genomic_DNA"/>
</dbReference>
<keyword evidence="10" id="KW-0378">Hydrolase</keyword>
<dbReference type="SUPFAM" id="SSF52540">
    <property type="entry name" value="P-loop containing nucleoside triphosphate hydrolases"/>
    <property type="match status" value="1"/>
</dbReference>
<evidence type="ECO:0000256" key="1">
    <source>
        <dbReference type="ARBA" id="ARBA00003481"/>
    </source>
</evidence>
<keyword evidence="8" id="KW-0547">Nucleotide-binding</keyword>
<keyword evidence="14" id="KW-0342">GTP-binding</keyword>
<reference evidence="18" key="1">
    <citation type="submission" date="2015-05" db="EMBL/GenBank/DDBJ databases">
        <authorList>
            <person name="Fogelqvist Johan"/>
        </authorList>
    </citation>
    <scope>NUCLEOTIDE SEQUENCE [LARGE SCALE GENOMIC DNA]</scope>
</reference>
<protein>
    <recommendedName>
        <fullName evidence="4">Mitochondrial Rho GTPase 1</fullName>
    </recommendedName>
    <alternativeName>
        <fullName evidence="16">GTPase EF-hand protein of mitochondria 1</fullName>
    </alternativeName>
</protein>